<organism evidence="6 7">
    <name type="scientific">Clostridium aestuarii</name>
    <dbReference type="NCBI Taxonomy" id="338193"/>
    <lineage>
        <taxon>Bacteria</taxon>
        <taxon>Bacillati</taxon>
        <taxon>Bacillota</taxon>
        <taxon>Clostridia</taxon>
        <taxon>Eubacteriales</taxon>
        <taxon>Clostridiaceae</taxon>
        <taxon>Clostridium</taxon>
    </lineage>
</organism>
<protein>
    <submittedName>
        <fullName evidence="6">Sigma-70 family RNA polymerase sigma factor</fullName>
    </submittedName>
</protein>
<dbReference type="InterPro" id="IPR013325">
    <property type="entry name" value="RNA_pol_sigma_r2"/>
</dbReference>
<comment type="caution">
    <text evidence="6">The sequence shown here is derived from an EMBL/GenBank/DDBJ whole genome shotgun (WGS) entry which is preliminary data.</text>
</comment>
<dbReference type="EMBL" id="JAPQER010000007">
    <property type="protein sequence ID" value="MCY6485406.1"/>
    <property type="molecule type" value="Genomic_DNA"/>
</dbReference>
<dbReference type="SUPFAM" id="SSF88659">
    <property type="entry name" value="Sigma3 and sigma4 domains of RNA polymerase sigma factors"/>
    <property type="match status" value="1"/>
</dbReference>
<proteinExistence type="predicted"/>
<feature type="domain" description="RNA polymerase sigma factor 70 region 4 type 2" evidence="5">
    <location>
        <begin position="117"/>
        <end position="167"/>
    </location>
</feature>
<evidence type="ECO:0000256" key="1">
    <source>
        <dbReference type="ARBA" id="ARBA00023015"/>
    </source>
</evidence>
<keyword evidence="4" id="KW-0804">Transcription</keyword>
<keyword evidence="7" id="KW-1185">Reference proteome</keyword>
<dbReference type="RefSeq" id="WP_268041975.1">
    <property type="nucleotide sequence ID" value="NZ_JAPQER010000007.1"/>
</dbReference>
<dbReference type="SUPFAM" id="SSF88946">
    <property type="entry name" value="Sigma2 domain of RNA polymerase sigma factors"/>
    <property type="match status" value="1"/>
</dbReference>
<name>A0ABT4D2E7_9CLOT</name>
<dbReference type="InterPro" id="IPR014284">
    <property type="entry name" value="RNA_pol_sigma-70_dom"/>
</dbReference>
<sequence>MNFILSLYLRKLLIPKLHKYKYLVLKKAGQYHIPGYEYEDLVQHGYLSIIKAIHMYKLGSNSYNGYFINTISTNFAALLKGTIKHLREIPDENIVNNDKEYEFTIEDQLIVYEEVKELYAAMDKLEPIEREILNRYYINNESFKEIACGMECDYNRITYLRTKAINKLSKIIKGK</sequence>
<accession>A0ABT4D2E7</accession>
<evidence type="ECO:0000256" key="3">
    <source>
        <dbReference type="ARBA" id="ARBA00023125"/>
    </source>
</evidence>
<evidence type="ECO:0000256" key="2">
    <source>
        <dbReference type="ARBA" id="ARBA00023082"/>
    </source>
</evidence>
<evidence type="ECO:0000313" key="6">
    <source>
        <dbReference type="EMBL" id="MCY6485406.1"/>
    </source>
</evidence>
<evidence type="ECO:0000313" key="7">
    <source>
        <dbReference type="Proteomes" id="UP001078443"/>
    </source>
</evidence>
<keyword evidence="1" id="KW-0805">Transcription regulation</keyword>
<evidence type="ECO:0000256" key="4">
    <source>
        <dbReference type="ARBA" id="ARBA00023163"/>
    </source>
</evidence>
<dbReference type="InterPro" id="IPR013249">
    <property type="entry name" value="RNA_pol_sigma70_r4_t2"/>
</dbReference>
<dbReference type="PANTHER" id="PTHR30385:SF4">
    <property type="entry name" value="RNA POLYMERASE SIGMA-E FACTOR"/>
    <property type="match status" value="1"/>
</dbReference>
<dbReference type="Pfam" id="PF08281">
    <property type="entry name" value="Sigma70_r4_2"/>
    <property type="match status" value="1"/>
</dbReference>
<dbReference type="Gene3D" id="1.20.140.160">
    <property type="match status" value="1"/>
</dbReference>
<dbReference type="PANTHER" id="PTHR30385">
    <property type="entry name" value="SIGMA FACTOR F FLAGELLAR"/>
    <property type="match status" value="1"/>
</dbReference>
<dbReference type="NCBIfam" id="TIGR02937">
    <property type="entry name" value="sigma70-ECF"/>
    <property type="match status" value="1"/>
</dbReference>
<keyword evidence="2" id="KW-0731">Sigma factor</keyword>
<gene>
    <name evidence="6" type="ORF">OW763_13805</name>
</gene>
<evidence type="ECO:0000259" key="5">
    <source>
        <dbReference type="Pfam" id="PF08281"/>
    </source>
</evidence>
<reference evidence="6" key="1">
    <citation type="submission" date="2022-12" db="EMBL/GenBank/DDBJ databases">
        <authorList>
            <person name="Wang J."/>
        </authorList>
    </citation>
    <scope>NUCLEOTIDE SEQUENCE</scope>
    <source>
        <strain evidence="6">HY-45-18</strain>
    </source>
</reference>
<keyword evidence="3" id="KW-0238">DNA-binding</keyword>
<dbReference type="InterPro" id="IPR013324">
    <property type="entry name" value="RNA_pol_sigma_r3/r4-like"/>
</dbReference>
<dbReference type="Proteomes" id="UP001078443">
    <property type="component" value="Unassembled WGS sequence"/>
</dbReference>